<feature type="domain" description="DNA mismatch repair MutH/Type II restriction enzyme Sau3AI" evidence="8">
    <location>
        <begin position="87"/>
        <end position="185"/>
    </location>
</feature>
<keyword evidence="1 7" id="KW-0963">Cytoplasm</keyword>
<comment type="function">
    <text evidence="7">Sequence-specific endonuclease that cleaves unmethylated GATC sequences. It is involved in DNA mismatch repair.</text>
</comment>
<dbReference type="InterPro" id="IPR011337">
    <property type="entry name" value="DNA_rep_MutH/RE_typeII_Sau3AI"/>
</dbReference>
<evidence type="ECO:0000313" key="10">
    <source>
        <dbReference type="Proteomes" id="UP000199648"/>
    </source>
</evidence>
<evidence type="ECO:0000256" key="2">
    <source>
        <dbReference type="ARBA" id="ARBA00022722"/>
    </source>
</evidence>
<comment type="subcellular location">
    <subcellularLocation>
        <location evidence="7">Cytoplasm</location>
    </subcellularLocation>
</comment>
<reference evidence="9 10" key="1">
    <citation type="submission" date="2016-10" db="EMBL/GenBank/DDBJ databases">
        <authorList>
            <person name="de Groot N.N."/>
        </authorList>
    </citation>
    <scope>NUCLEOTIDE SEQUENCE [LARGE SCALE GENOMIC DNA]</scope>
    <source>
        <strain evidence="9 10">HLD2</strain>
    </source>
</reference>
<dbReference type="NCBIfam" id="TIGR02248">
    <property type="entry name" value="mutH_TIGR"/>
    <property type="match status" value="1"/>
</dbReference>
<dbReference type="InterPro" id="IPR011335">
    <property type="entry name" value="Restrct_endonuc-II-like"/>
</dbReference>
<keyword evidence="5 7" id="KW-0378">Hydrolase</keyword>
<keyword evidence="6 7" id="KW-0234">DNA repair</keyword>
<evidence type="ECO:0000259" key="8">
    <source>
        <dbReference type="SMART" id="SM00927"/>
    </source>
</evidence>
<sequence>MSNNYKPLASDNPTAAVSTPVGSLRIIRTMSNPDLPPPPVSEAELMERCRVVAGRSLGQLAMQTGIQVPHDLRRAKGWVGQLVEAVLGADAASLAEPDFRAIGVEMKTLPLDTDGRPRESTYVCTVPLEQGISDSWTTSWARRKLARVLWVPVEADRELPVAERRLGTPFLWSPDPHQEEILRTDWEELMEMVCLGQLGSITARFGRALQIRPKAANARIMAAAIGPEGERILTNPRGFYLRSSFTLAILQQQFD</sequence>
<dbReference type="HAMAP" id="MF_00759">
    <property type="entry name" value="MutH"/>
    <property type="match status" value="1"/>
</dbReference>
<dbReference type="GO" id="GO:0004519">
    <property type="term" value="F:endonuclease activity"/>
    <property type="evidence" value="ECO:0007669"/>
    <property type="project" value="UniProtKB-UniRule"/>
</dbReference>
<evidence type="ECO:0000256" key="6">
    <source>
        <dbReference type="ARBA" id="ARBA00023204"/>
    </source>
</evidence>
<dbReference type="SUPFAM" id="SSF52980">
    <property type="entry name" value="Restriction endonuclease-like"/>
    <property type="match status" value="1"/>
</dbReference>
<dbReference type="InterPro" id="IPR037057">
    <property type="entry name" value="DNA_rep_MutH/T2_RE_sf"/>
</dbReference>
<dbReference type="InterPro" id="IPR004230">
    <property type="entry name" value="DNA_mismatch_repair_MutH"/>
</dbReference>
<dbReference type="GO" id="GO:0006304">
    <property type="term" value="P:DNA modification"/>
    <property type="evidence" value="ECO:0007669"/>
    <property type="project" value="InterPro"/>
</dbReference>
<evidence type="ECO:0000256" key="4">
    <source>
        <dbReference type="ARBA" id="ARBA00022763"/>
    </source>
</evidence>
<dbReference type="Pfam" id="PF02976">
    <property type="entry name" value="MutH"/>
    <property type="match status" value="1"/>
</dbReference>
<dbReference type="GO" id="GO:0003677">
    <property type="term" value="F:DNA binding"/>
    <property type="evidence" value="ECO:0007669"/>
    <property type="project" value="InterPro"/>
</dbReference>
<organism evidence="9 10">
    <name type="scientific">Thiohalomonas denitrificans</name>
    <dbReference type="NCBI Taxonomy" id="415747"/>
    <lineage>
        <taxon>Bacteria</taxon>
        <taxon>Pseudomonadati</taxon>
        <taxon>Pseudomonadota</taxon>
        <taxon>Gammaproteobacteria</taxon>
        <taxon>Thiohalomonadales</taxon>
        <taxon>Thiohalomonadaceae</taxon>
        <taxon>Thiohalomonas</taxon>
    </lineage>
</organism>
<dbReference type="EMBL" id="FMWD01000004">
    <property type="protein sequence ID" value="SCZ57717.1"/>
    <property type="molecule type" value="Genomic_DNA"/>
</dbReference>
<dbReference type="GO" id="GO:0006298">
    <property type="term" value="P:mismatch repair"/>
    <property type="evidence" value="ECO:0007669"/>
    <property type="project" value="UniProtKB-UniRule"/>
</dbReference>
<evidence type="ECO:0000256" key="5">
    <source>
        <dbReference type="ARBA" id="ARBA00022801"/>
    </source>
</evidence>
<keyword evidence="2 7" id="KW-0540">Nuclease</keyword>
<dbReference type="CDD" id="cd00583">
    <property type="entry name" value="MutH-like"/>
    <property type="match status" value="1"/>
</dbReference>
<dbReference type="Proteomes" id="UP000199648">
    <property type="component" value="Unassembled WGS sequence"/>
</dbReference>
<evidence type="ECO:0000256" key="1">
    <source>
        <dbReference type="ARBA" id="ARBA00022490"/>
    </source>
</evidence>
<name>A0A1G5Q7S2_9GAMM</name>
<dbReference type="GO" id="GO:0016787">
    <property type="term" value="F:hydrolase activity"/>
    <property type="evidence" value="ECO:0007669"/>
    <property type="project" value="UniProtKB-KW"/>
</dbReference>
<dbReference type="STRING" id="415747.SAMN03097708_01492"/>
<gene>
    <name evidence="7" type="primary">mutH</name>
    <name evidence="9" type="ORF">SAMN03097708_01492</name>
</gene>
<proteinExistence type="inferred from homology"/>
<dbReference type="AlphaFoldDB" id="A0A1G5Q7S2"/>
<evidence type="ECO:0000256" key="7">
    <source>
        <dbReference type="HAMAP-Rule" id="MF_00759"/>
    </source>
</evidence>
<evidence type="ECO:0000313" key="9">
    <source>
        <dbReference type="EMBL" id="SCZ57717.1"/>
    </source>
</evidence>
<accession>A0A1G5Q7S2</accession>
<keyword evidence="10" id="KW-1185">Reference proteome</keyword>
<protein>
    <recommendedName>
        <fullName evidence="7">DNA mismatch repair protein MutH</fullName>
    </recommendedName>
    <alternativeName>
        <fullName evidence="7">Methyl-directed mismatch repair protein</fullName>
    </alternativeName>
</protein>
<keyword evidence="4 7" id="KW-0227">DNA damage</keyword>
<keyword evidence="3 7" id="KW-0255">Endonuclease</keyword>
<dbReference type="SMART" id="SM00927">
    <property type="entry name" value="MutH"/>
    <property type="match status" value="1"/>
</dbReference>
<dbReference type="Gene3D" id="3.40.600.10">
    <property type="entry name" value="DNA mismatch repair MutH/Restriction endonuclease, type II"/>
    <property type="match status" value="1"/>
</dbReference>
<dbReference type="NCBIfam" id="NF003458">
    <property type="entry name" value="PRK05070.1"/>
    <property type="match status" value="1"/>
</dbReference>
<dbReference type="GO" id="GO:0005737">
    <property type="term" value="C:cytoplasm"/>
    <property type="evidence" value="ECO:0007669"/>
    <property type="project" value="UniProtKB-SubCell"/>
</dbReference>
<comment type="similarity">
    <text evidence="7">Belongs to the MutH family.</text>
</comment>
<evidence type="ECO:0000256" key="3">
    <source>
        <dbReference type="ARBA" id="ARBA00022759"/>
    </source>
</evidence>